<dbReference type="Proteomes" id="UP000811609">
    <property type="component" value="Chromosome 6"/>
</dbReference>
<accession>A0A8T1Q7Z3</accession>
<dbReference type="PROSITE" id="PS00800">
    <property type="entry name" value="PECTINESTERASE_1"/>
    <property type="match status" value="1"/>
</dbReference>
<dbReference type="FunFam" id="2.160.20.10:FF:000001">
    <property type="entry name" value="Pectinesterase"/>
    <property type="match status" value="1"/>
</dbReference>
<sequence length="534" mass="59093">MMDKSSTHVLAFASVLHLLVLLLRLECMHGATITSCSQTPYPEVCNHFLNSTHFPSTGVLGELEGLEFHDKIYKVTMNHAIEAHRLITVMDLNSFTGRAKLAWNDCLELYEDTLNQLNRSLSSNNPTDALTWMSAAIANQQTCQNGFHDFNLSSNLQFFPNMLSNFSKLVSNALAVKKAATLSSTTLYSRQIGGRRHLLSDHGLPTWVSATDRKLLQSSAAKAKAHIVVAQDGSGDYHTISAAVAASASGSKRFIIHVKAGVYRENVQIKKSNIMIIGDGIGATIVTGNRNVKGGWTTFRSATFAITGNHFIARDITFQNTAGPQNHQAVALRSDGDFSVFYRCSFKGFQDTLYVHSQRQFYRDCYIYGTQDFIFGDAVVVLQNCNIFVRKPLKGQQNTITAQGRTDPNENTGIIIHNSRVIAARDLLPVQHSFQTYLGRPWKMYSRTVFMNCNLGSLINPAGWLPWSGSFALRTLYYGEYMNVGSGANTAGRVKWPGYHIIRSPEKAEHFTVGNFLAGNSWIPRTGVPFVGGL</sequence>
<dbReference type="Pfam" id="PF04043">
    <property type="entry name" value="PMEI"/>
    <property type="match status" value="1"/>
</dbReference>
<feature type="chain" id="PRO_5035958449" description="Pectinesterase" evidence="8">
    <location>
        <begin position="31"/>
        <end position="534"/>
    </location>
</feature>
<proteinExistence type="inferred from homology"/>
<dbReference type="InterPro" id="IPR035513">
    <property type="entry name" value="Invertase/methylesterase_inhib"/>
</dbReference>
<comment type="caution">
    <text evidence="10">The sequence shown here is derived from an EMBL/GenBank/DDBJ whole genome shotgun (WGS) entry which is preliminary data.</text>
</comment>
<dbReference type="InterPro" id="IPR011050">
    <property type="entry name" value="Pectin_lyase_fold/virulence"/>
</dbReference>
<keyword evidence="5 8" id="KW-0134">Cell wall</keyword>
<comment type="similarity">
    <text evidence="4">In the C-terminal section; belongs to the pectinesterase family.</text>
</comment>
<dbReference type="InterPro" id="IPR018040">
    <property type="entry name" value="Pectinesterase_Tyr_AS"/>
</dbReference>
<comment type="subcellular location">
    <subcellularLocation>
        <location evidence="1 8">Secreted</location>
        <location evidence="1 8">Cell wall</location>
    </subcellularLocation>
</comment>
<evidence type="ECO:0000313" key="10">
    <source>
        <dbReference type="EMBL" id="KAG6650519.1"/>
    </source>
</evidence>
<evidence type="ECO:0000259" key="9">
    <source>
        <dbReference type="SMART" id="SM00856"/>
    </source>
</evidence>
<dbReference type="InterPro" id="IPR006501">
    <property type="entry name" value="Pectinesterase_inhib_dom"/>
</dbReference>
<evidence type="ECO:0000256" key="3">
    <source>
        <dbReference type="ARBA" id="ARBA00006027"/>
    </source>
</evidence>
<feature type="domain" description="Pectinesterase inhibitor" evidence="9">
    <location>
        <begin position="28"/>
        <end position="176"/>
    </location>
</feature>
<gene>
    <name evidence="10" type="ORF">CIPAW_06G049300</name>
</gene>
<keyword evidence="11" id="KW-1185">Reference proteome</keyword>
<keyword evidence="8" id="KW-0732">Signal</keyword>
<dbReference type="GO" id="GO:0004857">
    <property type="term" value="F:enzyme inhibitor activity"/>
    <property type="evidence" value="ECO:0007669"/>
    <property type="project" value="InterPro"/>
</dbReference>
<keyword evidence="7 8" id="KW-0063">Aspartyl esterase</keyword>
<evidence type="ECO:0000256" key="1">
    <source>
        <dbReference type="ARBA" id="ARBA00004191"/>
    </source>
</evidence>
<reference evidence="10" key="1">
    <citation type="submission" date="2020-12" db="EMBL/GenBank/DDBJ databases">
        <title>WGS assembly of Carya illinoinensis cv. Pawnee.</title>
        <authorList>
            <person name="Platts A."/>
            <person name="Shu S."/>
            <person name="Wright S."/>
            <person name="Barry K."/>
            <person name="Edger P."/>
            <person name="Pires J.C."/>
            <person name="Schmutz J."/>
        </authorList>
    </citation>
    <scope>NUCLEOTIDE SEQUENCE</scope>
    <source>
        <tissue evidence="10">Leaf</tissue>
    </source>
</reference>
<dbReference type="EC" id="3.1.1.11" evidence="8"/>
<dbReference type="CDD" id="cd15798">
    <property type="entry name" value="PMEI-like_3"/>
    <property type="match status" value="1"/>
</dbReference>
<comment type="similarity">
    <text evidence="3">In the N-terminal section; belongs to the PMEI family.</text>
</comment>
<dbReference type="AlphaFoldDB" id="A0A8T1Q7Z3"/>
<organism evidence="10 11">
    <name type="scientific">Carya illinoinensis</name>
    <name type="common">Pecan</name>
    <dbReference type="NCBI Taxonomy" id="32201"/>
    <lineage>
        <taxon>Eukaryota</taxon>
        <taxon>Viridiplantae</taxon>
        <taxon>Streptophyta</taxon>
        <taxon>Embryophyta</taxon>
        <taxon>Tracheophyta</taxon>
        <taxon>Spermatophyta</taxon>
        <taxon>Magnoliopsida</taxon>
        <taxon>eudicotyledons</taxon>
        <taxon>Gunneridae</taxon>
        <taxon>Pentapetalae</taxon>
        <taxon>rosids</taxon>
        <taxon>fabids</taxon>
        <taxon>Fagales</taxon>
        <taxon>Juglandaceae</taxon>
        <taxon>Carya</taxon>
    </lineage>
</organism>
<dbReference type="SUPFAM" id="SSF101148">
    <property type="entry name" value="Plant invertase/pectin methylesterase inhibitor"/>
    <property type="match status" value="1"/>
</dbReference>
<evidence type="ECO:0000256" key="4">
    <source>
        <dbReference type="ARBA" id="ARBA00007786"/>
    </source>
</evidence>
<evidence type="ECO:0000256" key="7">
    <source>
        <dbReference type="ARBA" id="ARBA00023085"/>
    </source>
</evidence>
<comment type="pathway">
    <text evidence="2 8">Glycan metabolism; pectin degradation; 2-dehydro-3-deoxy-D-gluconate from pectin: step 1/5.</text>
</comment>
<feature type="signal peptide" evidence="8">
    <location>
        <begin position="1"/>
        <end position="30"/>
    </location>
</feature>
<keyword evidence="8" id="KW-0961">Cell wall biogenesis/degradation</keyword>
<dbReference type="EMBL" id="CM031814">
    <property type="protein sequence ID" value="KAG6650519.1"/>
    <property type="molecule type" value="Genomic_DNA"/>
</dbReference>
<evidence type="ECO:0000256" key="6">
    <source>
        <dbReference type="ARBA" id="ARBA00022801"/>
    </source>
</evidence>
<dbReference type="GO" id="GO:0045490">
    <property type="term" value="P:pectin catabolic process"/>
    <property type="evidence" value="ECO:0007669"/>
    <property type="project" value="UniProtKB-UniRule"/>
</dbReference>
<comment type="catalytic activity">
    <reaction evidence="8">
        <text>[(1-&gt;4)-alpha-D-galacturonosyl methyl ester](n) + n H2O = [(1-&gt;4)-alpha-D-galacturonosyl](n) + n methanol + n H(+)</text>
        <dbReference type="Rhea" id="RHEA:22380"/>
        <dbReference type="Rhea" id="RHEA-COMP:14570"/>
        <dbReference type="Rhea" id="RHEA-COMP:14573"/>
        <dbReference type="ChEBI" id="CHEBI:15377"/>
        <dbReference type="ChEBI" id="CHEBI:15378"/>
        <dbReference type="ChEBI" id="CHEBI:17790"/>
        <dbReference type="ChEBI" id="CHEBI:140522"/>
        <dbReference type="ChEBI" id="CHEBI:140523"/>
        <dbReference type="EC" id="3.1.1.11"/>
    </reaction>
</comment>
<dbReference type="Gene3D" id="1.20.140.40">
    <property type="entry name" value="Invertase/pectin methylesterase inhibitor family protein"/>
    <property type="match status" value="1"/>
</dbReference>
<dbReference type="GO" id="GO:0042545">
    <property type="term" value="P:cell wall modification"/>
    <property type="evidence" value="ECO:0007669"/>
    <property type="project" value="UniProtKB-UniRule"/>
</dbReference>
<evidence type="ECO:0000256" key="2">
    <source>
        <dbReference type="ARBA" id="ARBA00005184"/>
    </source>
</evidence>
<dbReference type="OrthoDB" id="2019149at2759"/>
<dbReference type="GO" id="GO:0030599">
    <property type="term" value="F:pectinesterase activity"/>
    <property type="evidence" value="ECO:0007669"/>
    <property type="project" value="UniProtKB-UniRule"/>
</dbReference>
<name>A0A8T1Q7Z3_CARIL</name>
<dbReference type="InterPro" id="IPR012334">
    <property type="entry name" value="Pectin_lyas_fold"/>
</dbReference>
<evidence type="ECO:0000256" key="8">
    <source>
        <dbReference type="RuleBase" id="RU000589"/>
    </source>
</evidence>
<dbReference type="Pfam" id="PF01095">
    <property type="entry name" value="Pectinesterase"/>
    <property type="match status" value="1"/>
</dbReference>
<dbReference type="SUPFAM" id="SSF51126">
    <property type="entry name" value="Pectin lyase-like"/>
    <property type="match status" value="1"/>
</dbReference>
<dbReference type="NCBIfam" id="TIGR01614">
    <property type="entry name" value="PME_inhib"/>
    <property type="match status" value="1"/>
</dbReference>
<keyword evidence="8" id="KW-0964">Secreted</keyword>
<evidence type="ECO:0000256" key="5">
    <source>
        <dbReference type="ARBA" id="ARBA00022512"/>
    </source>
</evidence>
<keyword evidence="6 8" id="KW-0378">Hydrolase</keyword>
<protein>
    <recommendedName>
        <fullName evidence="8">Pectinesterase</fullName>
        <ecNumber evidence="8">3.1.1.11</ecNumber>
    </recommendedName>
</protein>
<evidence type="ECO:0000313" key="11">
    <source>
        <dbReference type="Proteomes" id="UP000811609"/>
    </source>
</evidence>
<dbReference type="PANTHER" id="PTHR31707">
    <property type="entry name" value="PECTINESTERASE"/>
    <property type="match status" value="1"/>
</dbReference>
<dbReference type="SMART" id="SM00856">
    <property type="entry name" value="PMEI"/>
    <property type="match status" value="1"/>
</dbReference>
<comment type="function">
    <text evidence="8">Acts in the modification of cell walls via demethylesterification of cell wall pectin.</text>
</comment>
<dbReference type="Gene3D" id="2.160.20.10">
    <property type="entry name" value="Single-stranded right-handed beta-helix, Pectin lyase-like"/>
    <property type="match status" value="1"/>
</dbReference>
<dbReference type="InterPro" id="IPR000070">
    <property type="entry name" value="Pectinesterase_cat"/>
</dbReference>